<dbReference type="GO" id="GO:0030203">
    <property type="term" value="P:glycosaminoglycan metabolic process"/>
    <property type="evidence" value="ECO:0007669"/>
    <property type="project" value="TreeGrafter"/>
</dbReference>
<dbReference type="OrthoDB" id="9763537at2"/>
<comment type="caution">
    <text evidence="9">The sequence shown here is derived from an EMBL/GenBank/DDBJ whole genome shotgun (WGS) entry which is preliminary data.</text>
</comment>
<dbReference type="InterPro" id="IPR015882">
    <property type="entry name" value="HEX_bac_N"/>
</dbReference>
<keyword evidence="5" id="KW-0326">Glycosidase</keyword>
<dbReference type="PRINTS" id="PR00738">
    <property type="entry name" value="GLHYDRLASE20"/>
</dbReference>
<keyword evidence="4" id="KW-0378">Hydrolase</keyword>
<dbReference type="Pfam" id="PF02838">
    <property type="entry name" value="Glyco_hydro_20b"/>
    <property type="match status" value="1"/>
</dbReference>
<evidence type="ECO:0000259" key="7">
    <source>
        <dbReference type="Pfam" id="PF00728"/>
    </source>
</evidence>
<feature type="domain" description="Beta-hexosaminidase bacterial type N-terminal" evidence="8">
    <location>
        <begin position="2"/>
        <end position="128"/>
    </location>
</feature>
<dbReference type="PANTHER" id="PTHR22600">
    <property type="entry name" value="BETA-HEXOSAMINIDASE"/>
    <property type="match status" value="1"/>
</dbReference>
<dbReference type="SUPFAM" id="SSF55545">
    <property type="entry name" value="beta-N-acetylhexosaminidase-like domain"/>
    <property type="match status" value="1"/>
</dbReference>
<dbReference type="PANTHER" id="PTHR22600:SF57">
    <property type="entry name" value="BETA-N-ACETYLHEXOSAMINIDASE"/>
    <property type="match status" value="1"/>
</dbReference>
<dbReference type="EC" id="3.2.1.52" evidence="3"/>
<dbReference type="GO" id="GO:0016020">
    <property type="term" value="C:membrane"/>
    <property type="evidence" value="ECO:0007669"/>
    <property type="project" value="TreeGrafter"/>
</dbReference>
<dbReference type="CDD" id="cd06563">
    <property type="entry name" value="GH20_chitobiase-like"/>
    <property type="match status" value="1"/>
</dbReference>
<evidence type="ECO:0000313" key="10">
    <source>
        <dbReference type="Proteomes" id="UP001165143"/>
    </source>
</evidence>
<evidence type="ECO:0000256" key="1">
    <source>
        <dbReference type="ARBA" id="ARBA00001231"/>
    </source>
</evidence>
<sequence>MILPTPVDLVPAAGRFTLTERTTVRADGEAAAVADLLRTLLRPATGLPLAAGPEGTVALTLDPAAGAELGEEGYRLTVDPFQVTLHAARPAGLRHAVQTLRQLLPPEALSAAPVPGVEWSLPAVRITDRPRHSWRGFMIDTARHFQPLDRLLAAVDRIALHKLNVLHLHLTDDQGWRLPVDAYPRLTEIGARRERSMTGHAGSTAYDALPHQGAYTKAELRHLVGYAAERGVTVVPEIDMPGHTRAALAAYPHLGNHPERQLDVWTDWGVCETVLGVHEEALAFCRAVLDETTELFPSRYVHLGGDECPTVEWENSPAARRRAAELGLAAPAQLRGWFLGEVGRHLLAAGRVPVCWAETDGATLPVEFTVMPWRDAEHGREAARRGHDVVMAPHRATYLDYPQSGRPDEPLGQAEYVVDLATAHAHQAAPAHWEDAERARVLGTQAQLWSEFVTTAEHFDYLAYPRLCAIADRAWNPDSDYVRDFLPALAAHRPRLAALGVHHAERELLAT</sequence>
<gene>
    <name evidence="9" type="ORF">Kpho01_48640</name>
</gene>
<feature type="domain" description="Glycoside hydrolase family 20 catalytic" evidence="7">
    <location>
        <begin position="132"/>
        <end position="477"/>
    </location>
</feature>
<dbReference type="Proteomes" id="UP001165143">
    <property type="component" value="Unassembled WGS sequence"/>
</dbReference>
<evidence type="ECO:0000313" key="9">
    <source>
        <dbReference type="EMBL" id="GLW56853.1"/>
    </source>
</evidence>
<feature type="active site" description="Proton donor" evidence="6">
    <location>
        <position position="307"/>
    </location>
</feature>
<dbReference type="EMBL" id="BSRX01000031">
    <property type="protein sequence ID" value="GLW56853.1"/>
    <property type="molecule type" value="Genomic_DNA"/>
</dbReference>
<evidence type="ECO:0000256" key="5">
    <source>
        <dbReference type="ARBA" id="ARBA00023295"/>
    </source>
</evidence>
<evidence type="ECO:0000256" key="4">
    <source>
        <dbReference type="ARBA" id="ARBA00022801"/>
    </source>
</evidence>
<comment type="similarity">
    <text evidence="2">Belongs to the glycosyl hydrolase 20 family.</text>
</comment>
<dbReference type="InterPro" id="IPR025705">
    <property type="entry name" value="Beta_hexosaminidase_sua/sub"/>
</dbReference>
<dbReference type="GO" id="GO:0005975">
    <property type="term" value="P:carbohydrate metabolic process"/>
    <property type="evidence" value="ECO:0007669"/>
    <property type="project" value="InterPro"/>
</dbReference>
<dbReference type="SUPFAM" id="SSF51445">
    <property type="entry name" value="(Trans)glycosidases"/>
    <property type="match status" value="1"/>
</dbReference>
<evidence type="ECO:0000256" key="6">
    <source>
        <dbReference type="PIRSR" id="PIRSR625705-1"/>
    </source>
</evidence>
<name>A0A9W6PL53_9ACTN</name>
<dbReference type="GO" id="GO:0004563">
    <property type="term" value="F:beta-N-acetylhexosaminidase activity"/>
    <property type="evidence" value="ECO:0007669"/>
    <property type="project" value="UniProtKB-EC"/>
</dbReference>
<dbReference type="RefSeq" id="WP_033252133.1">
    <property type="nucleotide sequence ID" value="NZ_BSRX01000031.1"/>
</dbReference>
<dbReference type="Gene3D" id="3.30.379.10">
    <property type="entry name" value="Chitobiase/beta-hexosaminidase domain 2-like"/>
    <property type="match status" value="1"/>
</dbReference>
<evidence type="ECO:0000259" key="8">
    <source>
        <dbReference type="Pfam" id="PF02838"/>
    </source>
</evidence>
<dbReference type="InterPro" id="IPR029018">
    <property type="entry name" value="Hex-like_dom2"/>
</dbReference>
<dbReference type="Pfam" id="PF00728">
    <property type="entry name" value="Glyco_hydro_20"/>
    <property type="match status" value="1"/>
</dbReference>
<evidence type="ECO:0000256" key="3">
    <source>
        <dbReference type="ARBA" id="ARBA00012663"/>
    </source>
</evidence>
<comment type="catalytic activity">
    <reaction evidence="1">
        <text>Hydrolysis of terminal non-reducing N-acetyl-D-hexosamine residues in N-acetyl-beta-D-hexosaminides.</text>
        <dbReference type="EC" id="3.2.1.52"/>
    </reaction>
</comment>
<dbReference type="AlphaFoldDB" id="A0A9W6PL53"/>
<dbReference type="InterPro" id="IPR017853">
    <property type="entry name" value="GH"/>
</dbReference>
<reference evidence="9" key="1">
    <citation type="submission" date="2023-02" db="EMBL/GenBank/DDBJ databases">
        <title>Kitasatospora phosalacinea NBRC 14362.</title>
        <authorList>
            <person name="Ichikawa N."/>
            <person name="Sato H."/>
            <person name="Tonouchi N."/>
        </authorList>
    </citation>
    <scope>NUCLEOTIDE SEQUENCE</scope>
    <source>
        <strain evidence="9">NBRC 14362</strain>
    </source>
</reference>
<accession>A0A9W6PL53</accession>
<protein>
    <recommendedName>
        <fullName evidence="3">beta-N-acetylhexosaminidase</fullName>
        <ecNumber evidence="3">3.2.1.52</ecNumber>
    </recommendedName>
</protein>
<dbReference type="InterPro" id="IPR015883">
    <property type="entry name" value="Glyco_hydro_20_cat"/>
</dbReference>
<proteinExistence type="inferred from homology"/>
<organism evidence="9 10">
    <name type="scientific">Kitasatospora phosalacinea</name>
    <dbReference type="NCBI Taxonomy" id="2065"/>
    <lineage>
        <taxon>Bacteria</taxon>
        <taxon>Bacillati</taxon>
        <taxon>Actinomycetota</taxon>
        <taxon>Actinomycetes</taxon>
        <taxon>Kitasatosporales</taxon>
        <taxon>Streptomycetaceae</taxon>
        <taxon>Kitasatospora</taxon>
    </lineage>
</organism>
<evidence type="ECO:0000256" key="2">
    <source>
        <dbReference type="ARBA" id="ARBA00006285"/>
    </source>
</evidence>
<dbReference type="Gene3D" id="3.20.20.80">
    <property type="entry name" value="Glycosidases"/>
    <property type="match status" value="1"/>
</dbReference>